<gene>
    <name evidence="3" type="ORF">SAMN04489800_2808</name>
</gene>
<evidence type="ECO:0000313" key="4">
    <source>
        <dbReference type="Proteomes" id="UP000183613"/>
    </source>
</evidence>
<dbReference type="Pfam" id="PF13986">
    <property type="entry name" value="DUF4224"/>
    <property type="match status" value="1"/>
</dbReference>
<feature type="domain" description="DUF4224" evidence="2">
    <location>
        <begin position="5"/>
        <end position="49"/>
    </location>
</feature>
<sequence length="80" mass="9369">MESELLTHEELIEITGYKSTGFQRRWLEDHLWHYVESRRGRPLVARDYARMKLGIPFPTRTEPQPAPATPAWSPDFSKVS</sequence>
<accession>A0A0J6GEM4</accession>
<dbReference type="AlphaFoldDB" id="A0A0J6GEM4"/>
<dbReference type="EMBL" id="FNUD01000002">
    <property type="protein sequence ID" value="SEE91554.1"/>
    <property type="molecule type" value="Genomic_DNA"/>
</dbReference>
<dbReference type="PATRIC" id="fig|882211.3.peg.261"/>
<proteinExistence type="predicted"/>
<dbReference type="InterPro" id="IPR025319">
    <property type="entry name" value="DUF4224"/>
</dbReference>
<evidence type="ECO:0000256" key="1">
    <source>
        <dbReference type="SAM" id="MobiDB-lite"/>
    </source>
</evidence>
<protein>
    <recommendedName>
        <fullName evidence="2">DUF4224 domain-containing protein</fullName>
    </recommendedName>
</protein>
<feature type="region of interest" description="Disordered" evidence="1">
    <location>
        <begin position="56"/>
        <end position="80"/>
    </location>
</feature>
<keyword evidence="4" id="KW-1185">Reference proteome</keyword>
<reference evidence="3" key="1">
    <citation type="submission" date="2016-10" db="EMBL/GenBank/DDBJ databases">
        <authorList>
            <person name="Varghese N."/>
            <person name="Submissions S."/>
        </authorList>
    </citation>
    <scope>NUCLEOTIDE SEQUENCE [LARGE SCALE GENOMIC DNA]</scope>
    <source>
        <strain evidence="3">LMG 25555</strain>
    </source>
</reference>
<organism evidence="3 4">
    <name type="scientific">Pseudomonas deceptionensis</name>
    <dbReference type="NCBI Taxonomy" id="882211"/>
    <lineage>
        <taxon>Bacteria</taxon>
        <taxon>Pseudomonadati</taxon>
        <taxon>Pseudomonadota</taxon>
        <taxon>Gammaproteobacteria</taxon>
        <taxon>Pseudomonadales</taxon>
        <taxon>Pseudomonadaceae</taxon>
        <taxon>Pseudomonas</taxon>
    </lineage>
</organism>
<dbReference type="RefSeq" id="WP_048358216.1">
    <property type="nucleotide sequence ID" value="NZ_FNUD01000002.1"/>
</dbReference>
<evidence type="ECO:0000313" key="3">
    <source>
        <dbReference type="EMBL" id="SEE91554.1"/>
    </source>
</evidence>
<evidence type="ECO:0000259" key="2">
    <source>
        <dbReference type="Pfam" id="PF13986"/>
    </source>
</evidence>
<dbReference type="Proteomes" id="UP000183613">
    <property type="component" value="Unassembled WGS sequence"/>
</dbReference>
<comment type="caution">
    <text evidence="3">The sequence shown here is derived from an EMBL/GenBank/DDBJ whole genome shotgun (WGS) entry which is preliminary data.</text>
</comment>
<dbReference type="OrthoDB" id="7067019at2"/>
<name>A0A0J6GEM4_PSEDM</name>